<feature type="transmembrane region" description="Helical" evidence="2">
    <location>
        <begin position="188"/>
        <end position="207"/>
    </location>
</feature>
<feature type="transmembrane region" description="Helical" evidence="2">
    <location>
        <begin position="140"/>
        <end position="160"/>
    </location>
</feature>
<dbReference type="PANTHER" id="PTHR42736">
    <property type="entry name" value="PROTEIN-GLUTAMINE GAMMA-GLUTAMYLTRANSFERASE"/>
    <property type="match status" value="1"/>
</dbReference>
<dbReference type="SUPFAM" id="SSF54001">
    <property type="entry name" value="Cysteine proteinases"/>
    <property type="match status" value="1"/>
</dbReference>
<feature type="compositionally biased region" description="Low complexity" evidence="1">
    <location>
        <begin position="709"/>
        <end position="734"/>
    </location>
</feature>
<evidence type="ECO:0000256" key="1">
    <source>
        <dbReference type="SAM" id="MobiDB-lite"/>
    </source>
</evidence>
<evidence type="ECO:0000259" key="3">
    <source>
        <dbReference type="SMART" id="SM00460"/>
    </source>
</evidence>
<feature type="transmembrane region" description="Helical" evidence="2">
    <location>
        <begin position="84"/>
        <end position="100"/>
    </location>
</feature>
<feature type="region of interest" description="Disordered" evidence="1">
    <location>
        <begin position="708"/>
        <end position="734"/>
    </location>
</feature>
<dbReference type="InterPro" id="IPR038765">
    <property type="entry name" value="Papain-like_cys_pep_sf"/>
</dbReference>
<proteinExistence type="predicted"/>
<sequence>MKRKNIQNTNGINISDSIVMSVKQKHPSMRKFYAAAISVIGMLSVVMSFLGMYHFRYSKSTVVAAFFCFAAFHILIALKGGKALGAYLLSLMGFFFFVYKKKKKILLGYKFVYNVICKEAFDSNATLYTDLKKALEISHVTTLFVLYIWLLAIVICYFTICRPNPVLPLMVTFPVLEIGMYNGVKMPVFWGIMCIAYWLAILAMSTIDVGEYSGGQSGFVRKNNLFFPKRHMKLKVTERCGMFVIASVMIVAVLANCYLNLTHYKRSDSINEKRRDISDAVEDFSFRNFGESITNLTEAFGFEFDYENYKMGTVAHVRYKNVTDLTVTIEKPVSGALYLKDNIRSVYHDNEWFLLPSSKYKDKVFSDFKEYGVSPQNFPAIFGNYIKRKDDKNTIWIKNSPRKKRRVFSPYGVENFGKIKYTNDTLLFPETEKKGETSYKFVPTNPDNMEVLLGTGMDVFFANSNSDALILNPSSNSSLSSARNIFSASEIKDTKWKDKVIKYCKDNDLITYDDYFCIDFELPADAAYLYEHGNIIMAELLQNSYKKFVYENYLDVPDNKDMDEVREAYSDLVNVKHGNTPEEVFEILNNIRIRMAANNTYTLEPGATPPTRDFINYFLLEKHEGYCTHYASSGVILARMAGIPARYATGYIILDDDIKGGKINDDESVTIEVKDNKSHAWAEIYIDGIGWIPYEFTADYIHQNIPPETTISSETTTTTQSGSTTTTTTGTSVSNTSKNTAITSAHTSTTVTDTSVVTTDVKGGKGGKGAHIPSFIKDILFIILFIAAIVLLVQARRTLILRLRDKRFKSGDNSTRIRYMYSYAEKLLAELNLRNEYGKYKQFAAEVEKYHGDIYFEKGGFEKITDIALGSAFNNETPSDEDIKKCEKILNDLAETIFKKSDRLQKFTLVYLKVLVKGE</sequence>
<dbReference type="SMART" id="SM00460">
    <property type="entry name" value="TGc"/>
    <property type="match status" value="1"/>
</dbReference>
<reference evidence="4 5" key="1">
    <citation type="submission" date="2016-11" db="EMBL/GenBank/DDBJ databases">
        <authorList>
            <person name="Jaros S."/>
            <person name="Januszkiewicz K."/>
            <person name="Wedrychowicz H."/>
        </authorList>
    </citation>
    <scope>NUCLEOTIDE SEQUENCE [LARGE SCALE GENOMIC DNA]</scope>
    <source>
        <strain evidence="4 5">YL228</strain>
    </source>
</reference>
<dbReference type="InterPro" id="IPR002931">
    <property type="entry name" value="Transglutaminase-like"/>
</dbReference>
<feature type="transmembrane region" description="Helical" evidence="2">
    <location>
        <begin position="779"/>
        <end position="799"/>
    </location>
</feature>
<feature type="domain" description="Transglutaminase-like" evidence="3">
    <location>
        <begin position="619"/>
        <end position="698"/>
    </location>
</feature>
<keyword evidence="2" id="KW-0812">Transmembrane</keyword>
<dbReference type="Gene3D" id="3.10.620.30">
    <property type="match status" value="1"/>
</dbReference>
<dbReference type="PANTHER" id="PTHR42736:SF1">
    <property type="entry name" value="PROTEIN-GLUTAMINE GAMMA-GLUTAMYLTRANSFERASE"/>
    <property type="match status" value="1"/>
</dbReference>
<protein>
    <submittedName>
        <fullName evidence="4">Transglutaminase-like superfamily protein</fullName>
    </submittedName>
</protein>
<evidence type="ECO:0000256" key="2">
    <source>
        <dbReference type="SAM" id="Phobius"/>
    </source>
</evidence>
<feature type="transmembrane region" description="Helical" evidence="2">
    <location>
        <begin position="240"/>
        <end position="261"/>
    </location>
</feature>
<gene>
    <name evidence="4" type="ORF">SAMN02910280_0895</name>
</gene>
<dbReference type="AlphaFoldDB" id="A0A1K1LZ33"/>
<dbReference type="Proteomes" id="UP000183461">
    <property type="component" value="Unassembled WGS sequence"/>
</dbReference>
<dbReference type="Pfam" id="PF01841">
    <property type="entry name" value="Transglut_core"/>
    <property type="match status" value="1"/>
</dbReference>
<keyword evidence="2" id="KW-1133">Transmembrane helix</keyword>
<dbReference type="RefSeq" id="WP_072299265.1">
    <property type="nucleotide sequence ID" value="NZ_FPIP01000001.1"/>
</dbReference>
<dbReference type="EMBL" id="FPIP01000001">
    <property type="protein sequence ID" value="SFW16114.1"/>
    <property type="molecule type" value="Genomic_DNA"/>
</dbReference>
<dbReference type="InterPro" id="IPR052901">
    <property type="entry name" value="Bact_TGase-like"/>
</dbReference>
<accession>A0A1K1LZ33</accession>
<organism evidence="4 5">
    <name type="scientific">Ruminococcus flavefaciens</name>
    <dbReference type="NCBI Taxonomy" id="1265"/>
    <lineage>
        <taxon>Bacteria</taxon>
        <taxon>Bacillati</taxon>
        <taxon>Bacillota</taxon>
        <taxon>Clostridia</taxon>
        <taxon>Eubacteriales</taxon>
        <taxon>Oscillospiraceae</taxon>
        <taxon>Ruminococcus</taxon>
    </lineage>
</organism>
<feature type="transmembrane region" description="Helical" evidence="2">
    <location>
        <begin position="32"/>
        <end position="53"/>
    </location>
</feature>
<keyword evidence="2" id="KW-0472">Membrane</keyword>
<evidence type="ECO:0000313" key="5">
    <source>
        <dbReference type="Proteomes" id="UP000183461"/>
    </source>
</evidence>
<evidence type="ECO:0000313" key="4">
    <source>
        <dbReference type="EMBL" id="SFW16114.1"/>
    </source>
</evidence>
<name>A0A1K1LZ33_RUMFL</name>